<name>A0A928VY04_9CYAN</name>
<comment type="caution">
    <text evidence="4">The sequence shown here is derived from an EMBL/GenBank/DDBJ whole genome shotgun (WGS) entry which is preliminary data.</text>
</comment>
<evidence type="ECO:0000259" key="3">
    <source>
        <dbReference type="Pfam" id="PF14238"/>
    </source>
</evidence>
<dbReference type="RefSeq" id="WP_264320589.1">
    <property type="nucleotide sequence ID" value="NZ_JADEXN010000075.1"/>
</dbReference>
<feature type="chain" id="PRO_5036712432" evidence="2">
    <location>
        <begin position="25"/>
        <end position="294"/>
    </location>
</feature>
<accession>A0A928VY04</accession>
<feature type="compositionally biased region" description="Low complexity" evidence="1">
    <location>
        <begin position="257"/>
        <end position="267"/>
    </location>
</feature>
<proteinExistence type="predicted"/>
<organism evidence="4 5">
    <name type="scientific">Zarconia navalis LEGE 11467</name>
    <dbReference type="NCBI Taxonomy" id="1828826"/>
    <lineage>
        <taxon>Bacteria</taxon>
        <taxon>Bacillati</taxon>
        <taxon>Cyanobacteriota</taxon>
        <taxon>Cyanophyceae</taxon>
        <taxon>Oscillatoriophycideae</taxon>
        <taxon>Oscillatoriales</taxon>
        <taxon>Oscillatoriales incertae sedis</taxon>
        <taxon>Zarconia</taxon>
        <taxon>Zarconia navalis</taxon>
    </lineage>
</organism>
<dbReference type="AlphaFoldDB" id="A0A928VY04"/>
<protein>
    <submittedName>
        <fullName evidence="4">DUF4340 domain-containing protein</fullName>
    </submittedName>
</protein>
<dbReference type="Pfam" id="PF14238">
    <property type="entry name" value="DUF4340"/>
    <property type="match status" value="1"/>
</dbReference>
<feature type="compositionally biased region" description="Acidic residues" evidence="1">
    <location>
        <begin position="219"/>
        <end position="230"/>
    </location>
</feature>
<feature type="region of interest" description="Disordered" evidence="1">
    <location>
        <begin position="192"/>
        <end position="294"/>
    </location>
</feature>
<sequence>MKFKKSTQILFAVALVLATGVAVYEGTIAPERQAAELQERQVFDFEVDRVTSLTVETPDRTLQFDRLPPEEDSTEFRWQFQVLEASDQSEIQKTPIPAKEAYVSFLSDALVNANSDRILSVAASELGEYGLDEPQAEIEVKLDDETIHQIQLGKRDFSESLVYAIADLPAEETTARSVLLVSTNLENSVNRSLSEWQSDREETPAPVVSPTPFKTSEPADTDANEIEVIPESEASPTPTNSEEIEATETIEEPLESTQTPEIETTEPTPQPEELENSESPSKPSTTSDSESDLE</sequence>
<evidence type="ECO:0000313" key="4">
    <source>
        <dbReference type="EMBL" id="MBE9040336.1"/>
    </source>
</evidence>
<feature type="domain" description="DUF4340" evidence="3">
    <location>
        <begin position="95"/>
        <end position="200"/>
    </location>
</feature>
<evidence type="ECO:0000313" key="5">
    <source>
        <dbReference type="Proteomes" id="UP000621799"/>
    </source>
</evidence>
<evidence type="ECO:0000256" key="1">
    <source>
        <dbReference type="SAM" id="MobiDB-lite"/>
    </source>
</evidence>
<dbReference type="EMBL" id="JADEXN010000075">
    <property type="protein sequence ID" value="MBE9040336.1"/>
    <property type="molecule type" value="Genomic_DNA"/>
</dbReference>
<dbReference type="Proteomes" id="UP000621799">
    <property type="component" value="Unassembled WGS sequence"/>
</dbReference>
<reference evidence="4" key="1">
    <citation type="submission" date="2020-10" db="EMBL/GenBank/DDBJ databases">
        <authorList>
            <person name="Castelo-Branco R."/>
            <person name="Eusebio N."/>
            <person name="Adriana R."/>
            <person name="Vieira A."/>
            <person name="Brugerolle De Fraissinette N."/>
            <person name="Rezende De Castro R."/>
            <person name="Schneider M.P."/>
            <person name="Vasconcelos V."/>
            <person name="Leao P.N."/>
        </authorList>
    </citation>
    <scope>NUCLEOTIDE SEQUENCE</scope>
    <source>
        <strain evidence="4">LEGE 11467</strain>
    </source>
</reference>
<gene>
    <name evidence="4" type="ORF">IQ235_05960</name>
</gene>
<keyword evidence="5" id="KW-1185">Reference proteome</keyword>
<feature type="compositionally biased region" description="Acidic residues" evidence="1">
    <location>
        <begin position="242"/>
        <end position="254"/>
    </location>
</feature>
<keyword evidence="2" id="KW-0732">Signal</keyword>
<dbReference type="InterPro" id="IPR025641">
    <property type="entry name" value="DUF4340"/>
</dbReference>
<feature type="signal peptide" evidence="2">
    <location>
        <begin position="1"/>
        <end position="24"/>
    </location>
</feature>
<feature type="compositionally biased region" description="Polar residues" evidence="1">
    <location>
        <begin position="277"/>
        <end position="288"/>
    </location>
</feature>
<evidence type="ECO:0000256" key="2">
    <source>
        <dbReference type="SAM" id="SignalP"/>
    </source>
</evidence>